<feature type="region of interest" description="Disordered" evidence="1">
    <location>
        <begin position="293"/>
        <end position="364"/>
    </location>
</feature>
<reference evidence="2" key="3">
    <citation type="submission" date="2018-05" db="EMBL/GenBank/DDBJ databases">
        <title>OgluRS3 (Oryza glumaepatula Reference Sequence Version 3).</title>
        <authorList>
            <person name="Zhang J."/>
            <person name="Kudrna D."/>
            <person name="Lee S."/>
            <person name="Talag J."/>
            <person name="Welchert J."/>
            <person name="Wing R.A."/>
        </authorList>
    </citation>
    <scope>NUCLEOTIDE SEQUENCE [LARGE SCALE GENOMIC DNA]</scope>
</reference>
<feature type="compositionally biased region" description="Low complexity" evidence="1">
    <location>
        <begin position="261"/>
        <end position="277"/>
    </location>
</feature>
<name>A0A0D9Y7V0_9ORYZ</name>
<proteinExistence type="predicted"/>
<feature type="compositionally biased region" description="Gly residues" evidence="1">
    <location>
        <begin position="323"/>
        <end position="332"/>
    </location>
</feature>
<feature type="region of interest" description="Disordered" evidence="1">
    <location>
        <begin position="196"/>
        <end position="228"/>
    </location>
</feature>
<keyword evidence="3" id="KW-1185">Reference proteome</keyword>
<reference evidence="2" key="2">
    <citation type="submission" date="2015-04" db="UniProtKB">
        <authorList>
            <consortium name="EnsemblPlants"/>
        </authorList>
    </citation>
    <scope>IDENTIFICATION</scope>
</reference>
<evidence type="ECO:0000313" key="2">
    <source>
        <dbReference type="EnsemblPlants" id="OGLUM01G15850.1"/>
    </source>
</evidence>
<feature type="compositionally biased region" description="Basic and acidic residues" evidence="1">
    <location>
        <begin position="293"/>
        <end position="312"/>
    </location>
</feature>
<feature type="compositionally biased region" description="Basic and acidic residues" evidence="1">
    <location>
        <begin position="1"/>
        <end position="16"/>
    </location>
</feature>
<feature type="region of interest" description="Disordered" evidence="1">
    <location>
        <begin position="1"/>
        <end position="58"/>
    </location>
</feature>
<feature type="compositionally biased region" description="Basic residues" evidence="1">
    <location>
        <begin position="355"/>
        <end position="364"/>
    </location>
</feature>
<dbReference type="HOGENOM" id="CLU_761592_0_0_1"/>
<dbReference type="EnsemblPlants" id="OGLUM01G15850.1">
    <property type="protein sequence ID" value="OGLUM01G15850.1"/>
    <property type="gene ID" value="OGLUM01G15850"/>
</dbReference>
<accession>A0A0D9Y7V0</accession>
<sequence length="364" mass="38832">MARYHDSHEEETRGRGAEVASEGGGGRWSPYDLGAQSGRTSRPPPGPAMYRSELNGGKEIEKQIQSKYNSNLEDSRCVGGRTVQSYEPWRTAVGVPAHGGDAVDSECAAPCRARHAKRLLELPSPRRGRNRPEQPASILQVARRRRQVCLGRAAAQPSLVAAALRRRAVACADTPGRCLADVLASPPSGRAVTHAICAASPSPPDPSHHGAGPSADVRSPQRPRRLDRVGRRLVVPPLLPHPPMHHFSTAPIAMPPHDVDATPSRPAAPPRSAATQSPRAISALPLLRVRIREERERAGRDETAREREDRPPRTAAAGFTASGEGGGCGGDGGSDEMGSTTAMGDCSAAAMGGWRSRRDKRRVN</sequence>
<reference evidence="2" key="1">
    <citation type="submission" date="2013-08" db="EMBL/GenBank/DDBJ databases">
        <title>Oryza genome evolution.</title>
        <authorList>
            <person name="Wing R.A."/>
            <person name="Panaud O."/>
            <person name="Oliveira A.C."/>
        </authorList>
    </citation>
    <scope>NUCLEOTIDE SEQUENCE</scope>
</reference>
<feature type="region of interest" description="Disordered" evidence="1">
    <location>
        <begin position="245"/>
        <end position="277"/>
    </location>
</feature>
<organism evidence="2">
    <name type="scientific">Oryza glumipatula</name>
    <dbReference type="NCBI Taxonomy" id="40148"/>
    <lineage>
        <taxon>Eukaryota</taxon>
        <taxon>Viridiplantae</taxon>
        <taxon>Streptophyta</taxon>
        <taxon>Embryophyta</taxon>
        <taxon>Tracheophyta</taxon>
        <taxon>Spermatophyta</taxon>
        <taxon>Magnoliopsida</taxon>
        <taxon>Liliopsida</taxon>
        <taxon>Poales</taxon>
        <taxon>Poaceae</taxon>
        <taxon>BOP clade</taxon>
        <taxon>Oryzoideae</taxon>
        <taxon>Oryzeae</taxon>
        <taxon>Oryzinae</taxon>
        <taxon>Oryza</taxon>
    </lineage>
</organism>
<evidence type="ECO:0000313" key="3">
    <source>
        <dbReference type="Proteomes" id="UP000026961"/>
    </source>
</evidence>
<evidence type="ECO:0000256" key="1">
    <source>
        <dbReference type="SAM" id="MobiDB-lite"/>
    </source>
</evidence>
<dbReference type="Proteomes" id="UP000026961">
    <property type="component" value="Chromosome 1"/>
</dbReference>
<dbReference type="Gramene" id="OGLUM01G15850.1">
    <property type="protein sequence ID" value="OGLUM01G15850.1"/>
    <property type="gene ID" value="OGLUM01G15850"/>
</dbReference>
<feature type="compositionally biased region" description="Low complexity" evidence="1">
    <location>
        <begin position="313"/>
        <end position="322"/>
    </location>
</feature>
<dbReference type="AlphaFoldDB" id="A0A0D9Y7V0"/>
<protein>
    <submittedName>
        <fullName evidence="2">Uncharacterized protein</fullName>
    </submittedName>
</protein>